<sequence length="123" mass="13930">MNVSSDMEPSLFDFDKQCNLITTPNRESNFRPPLNSSNGVRDESTSTIRRLTLSDDGFYDHGGHRDEILEDIEDIRDLNHGLASKDSKLHSERSSIVHASRDGICTHFKEPPTSISWQCKHTS</sequence>
<feature type="region of interest" description="Disordered" evidence="1">
    <location>
        <begin position="23"/>
        <end position="44"/>
    </location>
</feature>
<feature type="compositionally biased region" description="Polar residues" evidence="1">
    <location>
        <begin position="34"/>
        <end position="44"/>
    </location>
</feature>
<dbReference type="Proteomes" id="UP001227230">
    <property type="component" value="Chromosome 16"/>
</dbReference>
<dbReference type="EMBL" id="CP126663">
    <property type="protein sequence ID" value="WKA06493.1"/>
    <property type="molecule type" value="Genomic_DNA"/>
</dbReference>
<keyword evidence="3" id="KW-1185">Reference proteome</keyword>
<protein>
    <submittedName>
        <fullName evidence="2">Uncharacterized protein</fullName>
    </submittedName>
</protein>
<evidence type="ECO:0000256" key="1">
    <source>
        <dbReference type="SAM" id="MobiDB-lite"/>
    </source>
</evidence>
<gene>
    <name evidence="2" type="ORF">VitviT2T_024389</name>
</gene>
<evidence type="ECO:0000313" key="3">
    <source>
        <dbReference type="Proteomes" id="UP001227230"/>
    </source>
</evidence>
<proteinExistence type="predicted"/>
<name>A0ABY9DHJ9_VITVI</name>
<evidence type="ECO:0000313" key="2">
    <source>
        <dbReference type="EMBL" id="WKA06493.1"/>
    </source>
</evidence>
<reference evidence="2 3" key="1">
    <citation type="journal article" date="2023" name="Hortic Res">
        <title>The complete reference genome for grapevine (Vitis vinifera L.) genetics and breeding.</title>
        <authorList>
            <person name="Shi X."/>
            <person name="Cao S."/>
            <person name="Wang X."/>
            <person name="Huang S."/>
            <person name="Wang Y."/>
            <person name="Liu Z."/>
            <person name="Liu W."/>
            <person name="Leng X."/>
            <person name="Peng Y."/>
            <person name="Wang N."/>
            <person name="Wang Y."/>
            <person name="Ma Z."/>
            <person name="Xu X."/>
            <person name="Zhang F."/>
            <person name="Xue H."/>
            <person name="Zhong H."/>
            <person name="Wang Y."/>
            <person name="Zhang K."/>
            <person name="Velt A."/>
            <person name="Avia K."/>
            <person name="Holtgrawe D."/>
            <person name="Grimplet J."/>
            <person name="Matus J.T."/>
            <person name="Ware D."/>
            <person name="Wu X."/>
            <person name="Wang H."/>
            <person name="Liu C."/>
            <person name="Fang Y."/>
            <person name="Rustenholz C."/>
            <person name="Cheng Z."/>
            <person name="Xiao H."/>
            <person name="Zhou Y."/>
        </authorList>
    </citation>
    <scope>NUCLEOTIDE SEQUENCE [LARGE SCALE GENOMIC DNA]</scope>
    <source>
        <strain evidence="3">cv. Pinot noir / PN40024</strain>
        <tissue evidence="2">Leaf</tissue>
    </source>
</reference>
<organism evidence="2 3">
    <name type="scientific">Vitis vinifera</name>
    <name type="common">Grape</name>
    <dbReference type="NCBI Taxonomy" id="29760"/>
    <lineage>
        <taxon>Eukaryota</taxon>
        <taxon>Viridiplantae</taxon>
        <taxon>Streptophyta</taxon>
        <taxon>Embryophyta</taxon>
        <taxon>Tracheophyta</taxon>
        <taxon>Spermatophyta</taxon>
        <taxon>Magnoliopsida</taxon>
        <taxon>eudicotyledons</taxon>
        <taxon>Gunneridae</taxon>
        <taxon>Pentapetalae</taxon>
        <taxon>rosids</taxon>
        <taxon>Vitales</taxon>
        <taxon>Vitaceae</taxon>
        <taxon>Viteae</taxon>
        <taxon>Vitis</taxon>
    </lineage>
</organism>
<accession>A0ABY9DHJ9</accession>